<protein>
    <recommendedName>
        <fullName evidence="3">LamG-like jellyroll fold domain-containing protein</fullName>
    </recommendedName>
</protein>
<evidence type="ECO:0000256" key="1">
    <source>
        <dbReference type="ARBA" id="ARBA00022729"/>
    </source>
</evidence>
<dbReference type="EMBL" id="MGER01000041">
    <property type="protein sequence ID" value="OGL88064.1"/>
    <property type="molecule type" value="Genomic_DNA"/>
</dbReference>
<dbReference type="Pfam" id="PF13385">
    <property type="entry name" value="Laminin_G_3"/>
    <property type="match status" value="1"/>
</dbReference>
<dbReference type="Proteomes" id="UP000178264">
    <property type="component" value="Unassembled WGS sequence"/>
</dbReference>
<evidence type="ECO:0000313" key="4">
    <source>
        <dbReference type="EMBL" id="OGL88064.1"/>
    </source>
</evidence>
<dbReference type="AlphaFoldDB" id="A0A1F7VDL6"/>
<keyword evidence="1" id="KW-0732">Signal</keyword>
<accession>A0A1F7VDL6</accession>
<proteinExistence type="predicted"/>
<evidence type="ECO:0000256" key="2">
    <source>
        <dbReference type="ARBA" id="ARBA00023157"/>
    </source>
</evidence>
<dbReference type="InterPro" id="IPR006558">
    <property type="entry name" value="LamG-like"/>
</dbReference>
<dbReference type="SUPFAM" id="SSF49899">
    <property type="entry name" value="Concanavalin A-like lectins/glucanases"/>
    <property type="match status" value="1"/>
</dbReference>
<evidence type="ECO:0000259" key="3">
    <source>
        <dbReference type="SMART" id="SM00560"/>
    </source>
</evidence>
<dbReference type="Gene3D" id="3.40.50.1820">
    <property type="entry name" value="alpha/beta hydrolase"/>
    <property type="match status" value="1"/>
</dbReference>
<gene>
    <name evidence="4" type="ORF">A3I42_04065</name>
</gene>
<dbReference type="SMART" id="SM00560">
    <property type="entry name" value="LamGL"/>
    <property type="match status" value="1"/>
</dbReference>
<dbReference type="InterPro" id="IPR029058">
    <property type="entry name" value="AB_hydrolase_fold"/>
</dbReference>
<evidence type="ECO:0000313" key="5">
    <source>
        <dbReference type="Proteomes" id="UP000178264"/>
    </source>
</evidence>
<keyword evidence="2" id="KW-1015">Disulfide bond</keyword>
<dbReference type="InterPro" id="IPR013320">
    <property type="entry name" value="ConA-like_dom_sf"/>
</dbReference>
<reference evidence="4 5" key="1">
    <citation type="journal article" date="2016" name="Nat. Commun.">
        <title>Thousands of microbial genomes shed light on interconnected biogeochemical processes in an aquifer system.</title>
        <authorList>
            <person name="Anantharaman K."/>
            <person name="Brown C.T."/>
            <person name="Hug L.A."/>
            <person name="Sharon I."/>
            <person name="Castelle C.J."/>
            <person name="Probst A.J."/>
            <person name="Thomas B.C."/>
            <person name="Singh A."/>
            <person name="Wilkins M.J."/>
            <person name="Karaoz U."/>
            <person name="Brodie E.L."/>
            <person name="Williams K.H."/>
            <person name="Hubbard S.S."/>
            <person name="Banfield J.F."/>
        </authorList>
    </citation>
    <scope>NUCLEOTIDE SEQUENCE [LARGE SCALE GENOMIC DNA]</scope>
</reference>
<organism evidence="4 5">
    <name type="scientific">Candidatus Uhrbacteria bacterium RIFCSPLOWO2_02_FULL_49_11</name>
    <dbReference type="NCBI Taxonomy" id="1802409"/>
    <lineage>
        <taxon>Bacteria</taxon>
        <taxon>Candidatus Uhriibacteriota</taxon>
    </lineage>
</organism>
<sequence>MARPLNNLGDRVSQTISPAPAFESLLIRRFLLPLSILLFFVFLSPPASAASCFPLPSDAAHWWRAEGSAQDSIGLNPGALEGGTAYAAGMAGQGFSFDGIDDLVAIPAGGFPTGASDRTLEAWVKIDAMPVLEAFFAGYDSFGAYGSTYHLGANSRGLFFSSWGPDLFSPSPLTMGQWHHVAVTNAGNLVTLYLDGVPVNSGSLPIDTPPANSQFFIGKVGGQYGDIRRLQGQVDEVTLYARALTSEEIAAIYQAGAQGKCATEPPPVNHPPVLSYSQDTGYLTDGVNPEKGTADLTPFVFKAVYTDQDNDPPPYVAISIDDGTGAILNFLQPDTAETIPITLRDGNYTNGEQYTRTDIFSKGHYQYHFESSDGEESSRLPATGELTFQTGYSNVAFLHGIEGSRLYVGNNQIWLPSRGSGFGTSGEDDIEKLAFSPQGTSIYDVHTKDEDIVNTAFLFAHIYQGFSAFMDGLEHSKVINEWKPIAYDWRLDYFDLIKNGAKRNSEDISYLESPGNGTPYVIDEIQKLAASSDTGRVTIVTHSNGGLLAKTLLSELQKEDNPYHGLFSKIDRLVMVAPPQLGTPKAYVSMLHGAGHPFESFLGGIAVGFFSNIDQAWRYAARNMPMAYDLLPSRTYVELMRENTDNALFVFDSSLDGLASTIRARSFGYAGGNIETAYDYRNGETGTVTLTEYDDYKAFLLGAEGRPEPRYEDIRHPVKLERDLLEGTKGAEKTHAQIDAWLPPDLDNNGEYDIEVIQIAGWGNQTIRGMRYEIDDDAFFACTPNGSLCDEFPGVMATPLMTSKGDETVVLQSAAPMSVETWYVNLAKLDEEGDEKKEHATIMTASPVINLLNSIIRETPRTNILYTSQSTPSGAHITQLEMHSPVEMHVYDVEGNHTGYITDADGFTYFEERIPGSSMLRFGESVYIFLNADETYRVTLDGIGNGTFTLKVKETLDDAPVGEIVYKDIPVTEFSTGEITVGSIVNTSGLSVDYEGDGKTDFELETGVNADITALEYLAMLDTAVKGMDMKLPAKITLQAHIKTVRQLLQVNLQTKNKKGKGRGMAEKKINEQILKILDQMENTTQKFVKQNLIVVEDQRIILRLSGNIKEKLIQ</sequence>
<feature type="domain" description="LamG-like jellyroll fold" evidence="3">
    <location>
        <begin position="116"/>
        <end position="247"/>
    </location>
</feature>
<dbReference type="Gene3D" id="2.60.120.200">
    <property type="match status" value="1"/>
</dbReference>
<name>A0A1F7VDL6_9BACT</name>
<comment type="caution">
    <text evidence="4">The sequence shown here is derived from an EMBL/GenBank/DDBJ whole genome shotgun (WGS) entry which is preliminary data.</text>
</comment>
<dbReference type="SUPFAM" id="SSF53474">
    <property type="entry name" value="alpha/beta-Hydrolases"/>
    <property type="match status" value="1"/>
</dbReference>